<evidence type="ECO:0000313" key="13">
    <source>
        <dbReference type="EMBL" id="OXA42667.1"/>
    </source>
</evidence>
<dbReference type="GO" id="GO:0000045">
    <property type="term" value="P:autophagosome assembly"/>
    <property type="evidence" value="ECO:0007669"/>
    <property type="project" value="TreeGrafter"/>
</dbReference>
<evidence type="ECO:0000313" key="14">
    <source>
        <dbReference type="Proteomes" id="UP000198287"/>
    </source>
</evidence>
<feature type="region of interest" description="Disordered" evidence="12">
    <location>
        <begin position="258"/>
        <end position="287"/>
    </location>
</feature>
<evidence type="ECO:0000256" key="5">
    <source>
        <dbReference type="ARBA" id="ARBA00022448"/>
    </source>
</evidence>
<dbReference type="Pfam" id="PF13329">
    <property type="entry name" value="ATG2_CAD"/>
    <property type="match status" value="2"/>
</dbReference>
<dbReference type="GO" id="GO:0061709">
    <property type="term" value="P:reticulophagy"/>
    <property type="evidence" value="ECO:0007669"/>
    <property type="project" value="TreeGrafter"/>
</dbReference>
<dbReference type="GO" id="GO:0034045">
    <property type="term" value="C:phagophore assembly site membrane"/>
    <property type="evidence" value="ECO:0007669"/>
    <property type="project" value="UniProtKB-SubCell"/>
</dbReference>
<dbReference type="OMA" id="VDNHFCL"/>
<dbReference type="GO" id="GO:0000422">
    <property type="term" value="P:autophagy of mitochondrion"/>
    <property type="evidence" value="ECO:0007669"/>
    <property type="project" value="TreeGrafter"/>
</dbReference>
<evidence type="ECO:0000256" key="12">
    <source>
        <dbReference type="SAM" id="MobiDB-lite"/>
    </source>
</evidence>
<dbReference type="GO" id="GO:0061908">
    <property type="term" value="C:phagophore"/>
    <property type="evidence" value="ECO:0007669"/>
    <property type="project" value="TreeGrafter"/>
</dbReference>
<evidence type="ECO:0000256" key="3">
    <source>
        <dbReference type="ARBA" id="ARBA00009714"/>
    </source>
</evidence>
<accession>A0A226DD79</accession>
<keyword evidence="5" id="KW-0813">Transport</keyword>
<keyword evidence="9" id="KW-0472">Membrane</keyword>
<evidence type="ECO:0000256" key="8">
    <source>
        <dbReference type="ARBA" id="ARBA00023055"/>
    </source>
</evidence>
<dbReference type="PANTHER" id="PTHR13190:SF1">
    <property type="entry name" value="AUTOPHAGY-RELATED 2, ISOFORM A"/>
    <property type="match status" value="1"/>
</dbReference>
<dbReference type="InterPro" id="IPR026849">
    <property type="entry name" value="ATG2"/>
</dbReference>
<protein>
    <recommendedName>
        <fullName evidence="4">Autophagy-related protein 2</fullName>
    </recommendedName>
</protein>
<dbReference type="GO" id="GO:0006869">
    <property type="term" value="P:lipid transport"/>
    <property type="evidence" value="ECO:0007669"/>
    <property type="project" value="UniProtKB-KW"/>
</dbReference>
<gene>
    <name evidence="13" type="ORF">Fcan01_22467</name>
</gene>
<comment type="caution">
    <text evidence="13">The sequence shown here is derived from an EMBL/GenBank/DDBJ whole genome shotgun (WGS) entry which is preliminary data.</text>
</comment>
<comment type="similarity">
    <text evidence="3">Belongs to the ATG2 family.</text>
</comment>
<dbReference type="GO" id="GO:0032266">
    <property type="term" value="F:phosphatidylinositol-3-phosphate binding"/>
    <property type="evidence" value="ECO:0007669"/>
    <property type="project" value="TreeGrafter"/>
</dbReference>
<dbReference type="EMBL" id="LNIX01000025">
    <property type="protein sequence ID" value="OXA42667.1"/>
    <property type="molecule type" value="Genomic_DNA"/>
</dbReference>
<evidence type="ECO:0000256" key="11">
    <source>
        <dbReference type="ARBA" id="ARBA00024615"/>
    </source>
</evidence>
<reference evidence="13 14" key="1">
    <citation type="submission" date="2015-12" db="EMBL/GenBank/DDBJ databases">
        <title>The genome of Folsomia candida.</title>
        <authorList>
            <person name="Faddeeva A."/>
            <person name="Derks M.F."/>
            <person name="Anvar Y."/>
            <person name="Smit S."/>
            <person name="Van Straalen N."/>
            <person name="Roelofs D."/>
        </authorList>
    </citation>
    <scope>NUCLEOTIDE SEQUENCE [LARGE SCALE GENOMIC DNA]</scope>
    <source>
        <strain evidence="13 14">VU population</strain>
        <tissue evidence="13">Whole body</tissue>
    </source>
</reference>
<evidence type="ECO:0000256" key="2">
    <source>
        <dbReference type="ARBA" id="ARBA00004623"/>
    </source>
</evidence>
<feature type="region of interest" description="Disordered" evidence="12">
    <location>
        <begin position="971"/>
        <end position="1004"/>
    </location>
</feature>
<feature type="region of interest" description="Disordered" evidence="12">
    <location>
        <begin position="1390"/>
        <end position="1411"/>
    </location>
</feature>
<comment type="catalytic activity">
    <reaction evidence="10">
        <text>a 1,2-diacyl-sn-glycero-3-phospho-L-serine(in) = a 1,2-diacyl-sn-glycero-3-phospho-L-serine(out)</text>
        <dbReference type="Rhea" id="RHEA:38663"/>
        <dbReference type="ChEBI" id="CHEBI:57262"/>
    </reaction>
</comment>
<dbReference type="GO" id="GO:0034727">
    <property type="term" value="P:piecemeal microautophagy of the nucleus"/>
    <property type="evidence" value="ECO:0007669"/>
    <property type="project" value="TreeGrafter"/>
</dbReference>
<organism evidence="13 14">
    <name type="scientific">Folsomia candida</name>
    <name type="common">Springtail</name>
    <dbReference type="NCBI Taxonomy" id="158441"/>
    <lineage>
        <taxon>Eukaryota</taxon>
        <taxon>Metazoa</taxon>
        <taxon>Ecdysozoa</taxon>
        <taxon>Arthropoda</taxon>
        <taxon>Hexapoda</taxon>
        <taxon>Collembola</taxon>
        <taxon>Entomobryomorpha</taxon>
        <taxon>Isotomoidea</taxon>
        <taxon>Isotomidae</taxon>
        <taxon>Proisotominae</taxon>
        <taxon>Folsomia</taxon>
    </lineage>
</organism>
<feature type="region of interest" description="Disordered" evidence="12">
    <location>
        <begin position="1622"/>
        <end position="1641"/>
    </location>
</feature>
<keyword evidence="7" id="KW-0072">Autophagy</keyword>
<comment type="subcellular location">
    <subcellularLocation>
        <location evidence="1">Endoplasmic reticulum membrane</location>
        <topology evidence="1">Peripheral membrane protein</topology>
    </subcellularLocation>
    <subcellularLocation>
        <location evidence="2">Preautophagosomal structure membrane</location>
        <topology evidence="2">Peripheral membrane protein</topology>
    </subcellularLocation>
</comment>
<sequence>MWSLLIGKFQKGACRYLLHRYLGQYLREKVTVDQLTVDLYNGTGSVKDVNLDCEALNGLAEQHNLPIEFVEGSLEEINFSVPWSNIMQDSCEIKIKGLRITLQPKSRTDNNATGSSMIDSMFTSMASSMQLAEECLKISEDIEDDHEGGGSQEMSGLEHCAKTIDAVLSRVKISFHNSIIRLEKCQRGSDVGIALEFHINLWEYFDDSSTETTRPDENVYESAFSQKKITLEGLTCHTEIFSSKQHFVHQDEAQLFTSSTMSKSKDSGDDNESEDGEQEDKPEQPITTVQIGKFSGVHEIKLQVKTDDSMAGPQVSVDCSLGSLIALLTPLQAHILYDLINEIVDPSENTSERAFNRRSCSEKPMDSYDFKRVERELQERAKPENIGLTGLSQHQGWSSVGYDESDDEFQPLKGRNMYNSSTSNFMNASVVSNSSLNSSMHQSMTDSLNISAYKSAYNYSTSQNGVSSSSQSSGSEKTKFSISFASVSVLLLHEDILTLSKSDAILVDSLVKMQQISRQFFQQLYYFGAAVKGEKDIAEVREKMNAACDLSHHRLIGAPLKIKGNVRSTTSSSLETFGTLAVGYFELIESLKDKGAHPTTSTPNPECIEVLTFPRNFDHGSTQSLKMEFKTESRKGKSVQIGGKSKTSLKFSLNECRAEFDISIVDRINSLINSPLYYYMKPKDLLNPLFVNTHPIPRSQSVIRINVKSPNFTLDFRFPIPDLRPIDDNTRIPHWIRNLHDDSITIQMEELDFSTAVATSYDVLEFDTKCHEAKLFYKKAPGEIPILFATALADDPEIDGMSMRSQGLDWPRVLVWISPRVTAAMVETESDENDTLDTMNFMTMPKRKPSPFSSKRIVHETSSCEDDNESTQASESVIPGDRNEMSEFIENTNKNVMYKIDLNFRFVEVSLPSKNFFEKIYNRIGNDLLLWEPSCNTKHPLPDRYDFRSHAQAAFSMCKSALRFDPDSDEEADTTAFYTPSGNANKSGRHGGGTPSTPPPLRTGQSEVTLCLSIGKGISSFYTPLQDVFGNPVSDQKGQMSFKVEQGNVFFVSGYKGDPNLGFVCIIAQKAELHHSDCIRNGDPSPRVTSELVKTIYPSEEGMLPSPPCSDSSSSDMLSVAIKIDRDSSKNLKVFKVAAGIREGTLDHRIYLPNRNWFSQLTDFFDVTDMPVIGYTPSVVLTELHLHLWNCAVDYRPLHIPLRSVLTMETFSISSNIAAATSTNVLRFMAEDAAFFISAKPNPSSLRDDYVSVMDMDYFELSLRLCSNRNSNAPRIDLSAASNALHIRTCSDSFKGLLDLLTYYTHKGDLFDPAAQRDTDSLYSGAGGSLGGGGQNLSCSPIKESSSEPALITTEELPELGERKMSASHLEHVHDLVAEAMLDADFGRNKKASKTNSGTPHHRKDFGAGEVSQQPRPVYDLHFAPDFGDVFQCKDTDFYQNDDSARSTPLPSMPIMESSNGLPIDIQPSDEDEEEFCILENDPGVGIIRKNGEPEARVLTDEPIRLIENYFTPPAGKMDALKAPKHYPSPVDKYSLKEMTIVWHLYGGLDFGLTPSRKSSGKSDERGSSETVYSDSWKEQQNVHQMFYEPSEIDMAIDALNPGVVFSKTKAFESAWEAYESPKNPRKQLPDGCTSWRQQGGKGRRHDTLVELHLNKIKFVHEIYPETTEQASRQVILINSVEILDKLRSSQFNKLAYLYTTPNRPRQTHANMVMIKAAHIRPDPQLVIEECCLKISLLPFRLNVDQDALLFIYQYFSDLNVKSDSEDEDSISGGRFTNPPSHTPSCESLPVMTVGDSASGTVNMEDDSSSNLLIFNEDPFGMDDNVSTCSKDPSIDSNKSSTPIYFRQVIFAPEVPIRLDYRGKRVDMTHGPLAGLLMGLAQLNCSEIRLKQIYHRHGILGFDRLVAFLINEWGTNIQKNQLPSLLGGVGPIHSFVQLFQGVRDLFWLPIEQYQKDGRIAKGLQRGVNAFSTSTAMAALELTNKLIQTIQGAAEFTYDMVSPGPSVQQKRRQTSSKRRKRYTQPGDIREGMTNAYNVVREGLGDTAHTIVRVASKEHEQKGISGAVGGVLRQIPPTVVRPIILLSEATSNVLDGFRSQLEPEFKKENEEKWKET</sequence>
<dbReference type="PANTHER" id="PTHR13190">
    <property type="entry name" value="AUTOPHAGY-RELATED 2, ISOFORM A"/>
    <property type="match status" value="1"/>
</dbReference>
<feature type="compositionally biased region" description="Polar residues" evidence="12">
    <location>
        <begin position="976"/>
        <end position="986"/>
    </location>
</feature>
<comment type="catalytic activity">
    <reaction evidence="11">
        <text>a 1,2-diacyl-sn-glycero-3-phosphoethanolamine(in) = a 1,2-diacyl-sn-glycero-3-phosphoethanolamine(out)</text>
        <dbReference type="Rhea" id="RHEA:38895"/>
        <dbReference type="ChEBI" id="CHEBI:64612"/>
    </reaction>
</comment>
<evidence type="ECO:0000256" key="9">
    <source>
        <dbReference type="ARBA" id="ARBA00023136"/>
    </source>
</evidence>
<feature type="region of interest" description="Disordered" evidence="12">
    <location>
        <begin position="384"/>
        <end position="405"/>
    </location>
</feature>
<evidence type="ECO:0000256" key="7">
    <source>
        <dbReference type="ARBA" id="ARBA00023006"/>
    </source>
</evidence>
<name>A0A226DD79_FOLCA</name>
<keyword evidence="6" id="KW-0256">Endoplasmic reticulum</keyword>
<evidence type="ECO:0000256" key="4">
    <source>
        <dbReference type="ARBA" id="ARBA00018070"/>
    </source>
</evidence>
<dbReference type="OrthoDB" id="18982at2759"/>
<evidence type="ECO:0000256" key="10">
    <source>
        <dbReference type="ARBA" id="ARBA00024479"/>
    </source>
</evidence>
<dbReference type="GO" id="GO:0043495">
    <property type="term" value="F:protein-membrane adaptor activity"/>
    <property type="evidence" value="ECO:0007669"/>
    <property type="project" value="TreeGrafter"/>
</dbReference>
<dbReference type="STRING" id="158441.A0A226DD79"/>
<dbReference type="GO" id="GO:0061723">
    <property type="term" value="P:glycophagy"/>
    <property type="evidence" value="ECO:0007669"/>
    <property type="project" value="TreeGrafter"/>
</dbReference>
<dbReference type="GO" id="GO:0005789">
    <property type="term" value="C:endoplasmic reticulum membrane"/>
    <property type="evidence" value="ECO:0007669"/>
    <property type="project" value="UniProtKB-SubCell"/>
</dbReference>
<dbReference type="Proteomes" id="UP000198287">
    <property type="component" value="Unassembled WGS sequence"/>
</dbReference>
<evidence type="ECO:0000256" key="6">
    <source>
        <dbReference type="ARBA" id="ARBA00022824"/>
    </source>
</evidence>
<feature type="compositionally biased region" description="Acidic residues" evidence="12">
    <location>
        <begin position="269"/>
        <end position="280"/>
    </location>
</feature>
<keyword evidence="8" id="KW-0445">Lipid transport</keyword>
<feature type="compositionally biased region" description="Basic residues" evidence="12">
    <location>
        <begin position="2008"/>
        <end position="2021"/>
    </location>
</feature>
<evidence type="ECO:0000256" key="1">
    <source>
        <dbReference type="ARBA" id="ARBA00004406"/>
    </source>
</evidence>
<keyword evidence="14" id="KW-1185">Reference proteome</keyword>
<feature type="region of interest" description="Disordered" evidence="12">
    <location>
        <begin position="1554"/>
        <end position="1575"/>
    </location>
</feature>
<feature type="region of interest" description="Disordered" evidence="12">
    <location>
        <begin position="2000"/>
        <end position="2027"/>
    </location>
</feature>
<proteinExistence type="inferred from homology"/>